<dbReference type="SUPFAM" id="SSF51735">
    <property type="entry name" value="NAD(P)-binding Rossmann-fold domains"/>
    <property type="match status" value="1"/>
</dbReference>
<comment type="function">
    <text evidence="7">Catalyzes the oxidation of glucose 6-phosphate to 6-phosphogluconolactone.</text>
</comment>
<keyword evidence="5 7" id="KW-0560">Oxidoreductase</keyword>
<comment type="pathway">
    <text evidence="1 7">Carbohydrate degradation; pentose phosphate pathway; D-ribulose 5-phosphate from D-glucose 6-phosphate (oxidative stage): step 1/3.</text>
</comment>
<keyword evidence="4 7" id="KW-0521">NADP</keyword>
<evidence type="ECO:0000256" key="7">
    <source>
        <dbReference type="HAMAP-Rule" id="MF_00966"/>
    </source>
</evidence>
<feature type="binding site" evidence="7">
    <location>
        <position position="353"/>
    </location>
    <ligand>
        <name>substrate</name>
    </ligand>
</feature>
<dbReference type="HAMAP" id="MF_00966">
    <property type="entry name" value="G6PD"/>
    <property type="match status" value="1"/>
</dbReference>
<dbReference type="OrthoDB" id="9802739at2"/>
<keyword evidence="6 7" id="KW-0119">Carbohydrate metabolism</keyword>
<evidence type="ECO:0000256" key="3">
    <source>
        <dbReference type="ARBA" id="ARBA00022526"/>
    </source>
</evidence>
<feature type="binding site" evidence="7">
    <location>
        <position position="250"/>
    </location>
    <ligand>
        <name>substrate</name>
    </ligand>
</feature>
<dbReference type="Gene3D" id="3.40.50.720">
    <property type="entry name" value="NAD(P)-binding Rossmann-like Domain"/>
    <property type="match status" value="1"/>
</dbReference>
<comment type="catalytic activity">
    <reaction evidence="7">
        <text>D-glucose 6-phosphate + NADP(+) = 6-phospho-D-glucono-1,5-lactone + NADPH + H(+)</text>
        <dbReference type="Rhea" id="RHEA:15841"/>
        <dbReference type="ChEBI" id="CHEBI:15378"/>
        <dbReference type="ChEBI" id="CHEBI:57783"/>
        <dbReference type="ChEBI" id="CHEBI:57955"/>
        <dbReference type="ChEBI" id="CHEBI:58349"/>
        <dbReference type="ChEBI" id="CHEBI:61548"/>
        <dbReference type="EC" id="1.1.1.49"/>
    </reaction>
</comment>
<feature type="binding site" evidence="7">
    <location>
        <position position="231"/>
    </location>
    <ligand>
        <name>substrate</name>
    </ligand>
</feature>
<dbReference type="PRINTS" id="PR00079">
    <property type="entry name" value="G6PDHDRGNASE"/>
</dbReference>
<feature type="binding site" evidence="7">
    <location>
        <position position="197"/>
    </location>
    <ligand>
        <name>substrate</name>
    </ligand>
</feature>
<dbReference type="GO" id="GO:0006006">
    <property type="term" value="P:glucose metabolic process"/>
    <property type="evidence" value="ECO:0007669"/>
    <property type="project" value="UniProtKB-KW"/>
</dbReference>
<dbReference type="SUPFAM" id="SSF55347">
    <property type="entry name" value="Glyceraldehyde-3-phosphate dehydrogenase-like, C-terminal domain"/>
    <property type="match status" value="1"/>
</dbReference>
<dbReference type="PIRSF" id="PIRSF000110">
    <property type="entry name" value="G6PD"/>
    <property type="match status" value="1"/>
</dbReference>
<protein>
    <recommendedName>
        <fullName evidence="7">Glucose-6-phosphate 1-dehydrogenase</fullName>
        <shortName evidence="7">G6PD</shortName>
        <ecNumber evidence="7">1.1.1.49</ecNumber>
    </recommendedName>
</protein>
<feature type="binding site" evidence="7">
    <location>
        <position position="163"/>
    </location>
    <ligand>
        <name>NADP(+)</name>
        <dbReference type="ChEBI" id="CHEBI:58349"/>
    </ligand>
</feature>
<dbReference type="Pfam" id="PF00479">
    <property type="entry name" value="G6PD_N"/>
    <property type="match status" value="1"/>
</dbReference>
<evidence type="ECO:0000256" key="1">
    <source>
        <dbReference type="ARBA" id="ARBA00004937"/>
    </source>
</evidence>
<name>A0A506UR14_9PROT</name>
<dbReference type="InterPro" id="IPR022675">
    <property type="entry name" value="G6P_DH_C"/>
</dbReference>
<dbReference type="Gene3D" id="3.30.360.10">
    <property type="entry name" value="Dihydrodipicolinate Reductase, domain 2"/>
    <property type="match status" value="1"/>
</dbReference>
<dbReference type="GO" id="GO:0009051">
    <property type="term" value="P:pentose-phosphate shunt, oxidative branch"/>
    <property type="evidence" value="ECO:0007669"/>
    <property type="project" value="TreeGrafter"/>
</dbReference>
<organism evidence="10 11">
    <name type="scientific">Oecophyllibacter saccharovorans</name>
    <dbReference type="NCBI Taxonomy" id="2558360"/>
    <lineage>
        <taxon>Bacteria</taxon>
        <taxon>Pseudomonadati</taxon>
        <taxon>Pseudomonadota</taxon>
        <taxon>Alphaproteobacteria</taxon>
        <taxon>Acetobacterales</taxon>
        <taxon>Acetobacteraceae</taxon>
        <taxon>Oecophyllibacter</taxon>
    </lineage>
</organism>
<dbReference type="UniPathway" id="UPA00115">
    <property type="reaction ID" value="UER00408"/>
</dbReference>
<dbReference type="Pfam" id="PF02781">
    <property type="entry name" value="G6PD_C"/>
    <property type="match status" value="1"/>
</dbReference>
<dbReference type="AlphaFoldDB" id="A0A506UR14"/>
<evidence type="ECO:0000256" key="2">
    <source>
        <dbReference type="ARBA" id="ARBA00009975"/>
    </source>
</evidence>
<reference evidence="10 11" key="1">
    <citation type="submission" date="2019-03" db="EMBL/GenBank/DDBJ databases">
        <title>The complete genome sequence of Neokomagataea sp. Jb2 NBRC113641.</title>
        <authorList>
            <person name="Chua K.-O."/>
            <person name="Chan K.-G."/>
            <person name="See-Too W.-S."/>
        </authorList>
    </citation>
    <scope>NUCLEOTIDE SEQUENCE [LARGE SCALE GENOMIC DNA]</scope>
    <source>
        <strain evidence="10 11">Jb2</strain>
    </source>
</reference>
<comment type="caution">
    <text evidence="7">Lacks conserved residue(s) required for the propagation of feature annotation.</text>
</comment>
<dbReference type="GO" id="GO:0005829">
    <property type="term" value="C:cytosol"/>
    <property type="evidence" value="ECO:0007669"/>
    <property type="project" value="TreeGrafter"/>
</dbReference>
<feature type="binding site" evidence="7">
    <location>
        <position position="63"/>
    </location>
    <ligand>
        <name>NADP(+)</name>
        <dbReference type="ChEBI" id="CHEBI:58349"/>
    </ligand>
</feature>
<dbReference type="PANTHER" id="PTHR23429">
    <property type="entry name" value="GLUCOSE-6-PHOSPHATE 1-DEHYDROGENASE G6PD"/>
    <property type="match status" value="1"/>
</dbReference>
<feature type="active site" description="Proton acceptor" evidence="7">
    <location>
        <position position="255"/>
    </location>
</feature>
<feature type="domain" description="Glucose-6-phosphate dehydrogenase NAD-binding" evidence="8">
    <location>
        <begin position="26"/>
        <end position="201"/>
    </location>
</feature>
<dbReference type="GO" id="GO:0050661">
    <property type="term" value="F:NADP binding"/>
    <property type="evidence" value="ECO:0007669"/>
    <property type="project" value="UniProtKB-UniRule"/>
</dbReference>
<evidence type="ECO:0000313" key="10">
    <source>
        <dbReference type="EMBL" id="TPW35797.1"/>
    </source>
</evidence>
<feature type="binding site" evidence="7">
    <location>
        <position position="358"/>
    </location>
    <ligand>
        <name>substrate</name>
    </ligand>
</feature>
<dbReference type="InterPro" id="IPR001282">
    <property type="entry name" value="G6P_DH"/>
</dbReference>
<dbReference type="InterPro" id="IPR022674">
    <property type="entry name" value="G6P_DH_NAD-bd"/>
</dbReference>
<gene>
    <name evidence="7 10" type="primary">zwf</name>
    <name evidence="10" type="ORF">E3202_02340</name>
</gene>
<comment type="caution">
    <text evidence="10">The sequence shown here is derived from an EMBL/GenBank/DDBJ whole genome shotgun (WGS) entry which is preliminary data.</text>
</comment>
<evidence type="ECO:0000256" key="5">
    <source>
        <dbReference type="ARBA" id="ARBA00023002"/>
    </source>
</evidence>
<dbReference type="NCBIfam" id="TIGR00871">
    <property type="entry name" value="zwf"/>
    <property type="match status" value="1"/>
</dbReference>
<dbReference type="InterPro" id="IPR036291">
    <property type="entry name" value="NAD(P)-bd_dom_sf"/>
</dbReference>
<dbReference type="PANTHER" id="PTHR23429:SF0">
    <property type="entry name" value="GLUCOSE-6-PHOSPHATE 1-DEHYDROGENASE"/>
    <property type="match status" value="1"/>
</dbReference>
<comment type="similarity">
    <text evidence="2 7">Belongs to the glucose-6-phosphate dehydrogenase family.</text>
</comment>
<evidence type="ECO:0000313" key="11">
    <source>
        <dbReference type="Proteomes" id="UP000315037"/>
    </source>
</evidence>
<dbReference type="RefSeq" id="WP_141450760.1">
    <property type="nucleotide sequence ID" value="NZ_CP038143.1"/>
</dbReference>
<evidence type="ECO:0000259" key="8">
    <source>
        <dbReference type="Pfam" id="PF00479"/>
    </source>
</evidence>
<accession>A0A506UR14</accession>
<dbReference type="EC" id="1.1.1.49" evidence="7"/>
<evidence type="ECO:0000256" key="6">
    <source>
        <dbReference type="ARBA" id="ARBA00023277"/>
    </source>
</evidence>
<dbReference type="PROSITE" id="PS00069">
    <property type="entry name" value="G6P_DEHYDROGENASE"/>
    <property type="match status" value="1"/>
</dbReference>
<keyword evidence="3 7" id="KW-0313">Glucose metabolism</keyword>
<keyword evidence="11" id="KW-1185">Reference proteome</keyword>
<dbReference type="Proteomes" id="UP000315037">
    <property type="component" value="Unassembled WGS sequence"/>
</dbReference>
<sequence length="502" mass="55938">MASASQDSTQASAAAEGEHTPVFDYVIFGATGDLAMRKLLPALYNQFRVKHVPEGSRIIGTARSDMTCEQYREMARQALDTFLPKGTINPELIDRFLQMINYVTIDGTNPDSNWDALKAILDKYPHRVRVFYFSTAPQIFEAISENLASHHLITPNSRVVLEKPIGTDSASAKKINDGVSRFFGENQIFRIDHYLGKETVQDILAIRFANPFINAVWSGEYIQSIQITAAETVGVEGRADYYDRSGAARDMIQNHLLQILSLCAMDPPKSLTGDAVRDAKVAVLKALQPITEANVGQETVRAQYTAGGIGDHRVPGYIEELGKPSNTETYAAVRAYVNTPRWKGVPFYLRTAKRSKRKDSEVVVTFKPGLKNLFGDQVQSDYMAIRLQPDEGFALTFNIKDPSSPTFTLQHATLEGDFSTIRIPDSYERLMLDAVRGNPGLFIRRDEVEAAWDWIEPTLRAWAANKTKMETYPAGSHGPEAANKLVAQTGDKWHERLDISQG</sequence>
<dbReference type="InterPro" id="IPR019796">
    <property type="entry name" value="G6P_DH_AS"/>
</dbReference>
<feature type="binding site" evidence="7">
    <location>
        <position position="193"/>
    </location>
    <ligand>
        <name>substrate</name>
    </ligand>
</feature>
<evidence type="ECO:0000256" key="4">
    <source>
        <dbReference type="ARBA" id="ARBA00022857"/>
    </source>
</evidence>
<feature type="domain" description="Glucose-6-phosphate dehydrogenase C-terminal" evidence="9">
    <location>
        <begin position="204"/>
        <end position="494"/>
    </location>
</feature>
<proteinExistence type="inferred from homology"/>
<dbReference type="EMBL" id="SORZ01000001">
    <property type="protein sequence ID" value="TPW35797.1"/>
    <property type="molecule type" value="Genomic_DNA"/>
</dbReference>
<dbReference type="GO" id="GO:0004345">
    <property type="term" value="F:glucose-6-phosphate dehydrogenase activity"/>
    <property type="evidence" value="ECO:0007669"/>
    <property type="project" value="UniProtKB-UniRule"/>
</dbReference>
<evidence type="ECO:0000259" key="9">
    <source>
        <dbReference type="Pfam" id="PF02781"/>
    </source>
</evidence>